<organism evidence="3 4">
    <name type="scientific">Paenibacillus chitinolyticus</name>
    <dbReference type="NCBI Taxonomy" id="79263"/>
    <lineage>
        <taxon>Bacteria</taxon>
        <taxon>Bacillati</taxon>
        <taxon>Bacillota</taxon>
        <taxon>Bacilli</taxon>
        <taxon>Bacillales</taxon>
        <taxon>Paenibacillaceae</taxon>
        <taxon>Paenibacillus</taxon>
    </lineage>
</organism>
<gene>
    <name evidence="2" type="ORF">M5X16_10710</name>
    <name evidence="3" type="ORF">PC41400_16985</name>
</gene>
<evidence type="ECO:0000313" key="4">
    <source>
        <dbReference type="Proteomes" id="UP000288943"/>
    </source>
</evidence>
<accession>A0A410WXU4</accession>
<dbReference type="AlphaFoldDB" id="A0A410WXU4"/>
<dbReference type="RefSeq" id="WP_042226193.1">
    <property type="nucleotide sequence ID" value="NZ_CP026520.1"/>
</dbReference>
<dbReference type="InterPro" id="IPR004360">
    <property type="entry name" value="Glyas_Fos-R_dOase_dom"/>
</dbReference>
<evidence type="ECO:0000313" key="3">
    <source>
        <dbReference type="EMBL" id="QAV19276.1"/>
    </source>
</evidence>
<keyword evidence="3" id="KW-0560">Oxidoreductase</keyword>
<dbReference type="Proteomes" id="UP000288943">
    <property type="component" value="Chromosome"/>
</dbReference>
<dbReference type="OrthoDB" id="9798430at2"/>
<evidence type="ECO:0000259" key="1">
    <source>
        <dbReference type="Pfam" id="PF00903"/>
    </source>
</evidence>
<keyword evidence="5" id="KW-1185">Reference proteome</keyword>
<dbReference type="PANTHER" id="PTHR36503">
    <property type="entry name" value="BLR2520 PROTEIN"/>
    <property type="match status" value="1"/>
</dbReference>
<dbReference type="GO" id="GO:0051213">
    <property type="term" value="F:dioxygenase activity"/>
    <property type="evidence" value="ECO:0007669"/>
    <property type="project" value="UniProtKB-KW"/>
</dbReference>
<dbReference type="EMBL" id="JAMDMJ010000013">
    <property type="protein sequence ID" value="MCY9596244.1"/>
    <property type="molecule type" value="Genomic_DNA"/>
</dbReference>
<sequence length="153" mass="17141">MALTSAFTSFNLPVKNVEQSKAFFTGIGFELNPQFPENENSVAIVIGDNLQVMLINQAFFNTLTEKETVDTSKYAQMTIALAFESREKVDEIVNTAVSLDAKLHAEPEDHGFMYHWGFVDLDGHLWAINYMNIDAAQITDSAQPNYQRDKGSV</sequence>
<dbReference type="Proteomes" id="UP001527202">
    <property type="component" value="Unassembled WGS sequence"/>
</dbReference>
<dbReference type="KEGG" id="pchi:PC41400_16985"/>
<protein>
    <submittedName>
        <fullName evidence="3">Glyoxalase/bleomycin resistance/extradiol dioxygenase family protein</fullName>
    </submittedName>
</protein>
<evidence type="ECO:0000313" key="2">
    <source>
        <dbReference type="EMBL" id="MCY9596244.1"/>
    </source>
</evidence>
<dbReference type="EMBL" id="CP026520">
    <property type="protein sequence ID" value="QAV19276.1"/>
    <property type="molecule type" value="Genomic_DNA"/>
</dbReference>
<dbReference type="SUPFAM" id="SSF54593">
    <property type="entry name" value="Glyoxalase/Bleomycin resistance protein/Dihydroxybiphenyl dioxygenase"/>
    <property type="match status" value="1"/>
</dbReference>
<dbReference type="Gene3D" id="3.10.180.10">
    <property type="entry name" value="2,3-Dihydroxybiphenyl 1,2-Dioxygenase, domain 1"/>
    <property type="match status" value="1"/>
</dbReference>
<reference evidence="3 4" key="1">
    <citation type="submission" date="2018-01" db="EMBL/GenBank/DDBJ databases">
        <title>The whole genome sequencing and assembly of Paenibacillus chitinolyticus KCCM 41400 strain.</title>
        <authorList>
            <person name="Kim J.-Y."/>
            <person name="Park M.-K."/>
            <person name="Lee Y.-J."/>
            <person name="Yi H."/>
            <person name="Bahn Y.-S."/>
            <person name="Kim J.F."/>
            <person name="Lee D.-W."/>
        </authorList>
    </citation>
    <scope>NUCLEOTIDE SEQUENCE [LARGE SCALE GENOMIC DNA]</scope>
    <source>
        <strain evidence="3 4">KCCM 41400</strain>
    </source>
</reference>
<dbReference type="Pfam" id="PF00903">
    <property type="entry name" value="Glyoxalase"/>
    <property type="match status" value="1"/>
</dbReference>
<dbReference type="InterPro" id="IPR029068">
    <property type="entry name" value="Glyas_Bleomycin-R_OHBP_Dase"/>
</dbReference>
<dbReference type="GeneID" id="95376499"/>
<proteinExistence type="predicted"/>
<name>A0A410WXU4_9BACL</name>
<evidence type="ECO:0000313" key="5">
    <source>
        <dbReference type="Proteomes" id="UP001527202"/>
    </source>
</evidence>
<dbReference type="PANTHER" id="PTHR36503:SF2">
    <property type="entry name" value="BLR2408 PROTEIN"/>
    <property type="match status" value="1"/>
</dbReference>
<keyword evidence="3" id="KW-0223">Dioxygenase</keyword>
<feature type="domain" description="Glyoxalase/fosfomycin resistance/dioxygenase" evidence="1">
    <location>
        <begin position="10"/>
        <end position="128"/>
    </location>
</feature>
<reference evidence="2 5" key="2">
    <citation type="submission" date="2022-05" db="EMBL/GenBank/DDBJ databases">
        <title>Genome Sequencing of Bee-Associated Microbes.</title>
        <authorList>
            <person name="Dunlap C."/>
        </authorList>
    </citation>
    <scope>NUCLEOTIDE SEQUENCE [LARGE SCALE GENOMIC DNA]</scope>
    <source>
        <strain evidence="2 5">NRRL B-23120</strain>
    </source>
</reference>